<evidence type="ECO:0000313" key="2">
    <source>
        <dbReference type="EMBL" id="NYD75155.1"/>
    </source>
</evidence>
<comment type="caution">
    <text evidence="2">The sequence shown here is derived from an EMBL/GenBank/DDBJ whole genome shotgun (WGS) entry which is preliminary data.</text>
</comment>
<dbReference type="SUPFAM" id="SSF53067">
    <property type="entry name" value="Actin-like ATPase domain"/>
    <property type="match status" value="2"/>
</dbReference>
<evidence type="ECO:0000313" key="3">
    <source>
        <dbReference type="Proteomes" id="UP000589620"/>
    </source>
</evidence>
<organism evidence="2 3">
    <name type="scientific">Leifsonia soli</name>
    <dbReference type="NCBI Taxonomy" id="582665"/>
    <lineage>
        <taxon>Bacteria</taxon>
        <taxon>Bacillati</taxon>
        <taxon>Actinomycetota</taxon>
        <taxon>Actinomycetes</taxon>
        <taxon>Micrococcales</taxon>
        <taxon>Microbacteriaceae</taxon>
        <taxon>Leifsonia</taxon>
    </lineage>
</organism>
<accession>A0A852T2Q3</accession>
<proteinExistence type="predicted"/>
<dbReference type="InterPro" id="IPR002731">
    <property type="entry name" value="ATPase_BadF"/>
</dbReference>
<reference evidence="2 3" key="1">
    <citation type="submission" date="2020-07" db="EMBL/GenBank/DDBJ databases">
        <title>Sequencing the genomes of 1000 actinobacteria strains.</title>
        <authorList>
            <person name="Klenk H.-P."/>
        </authorList>
    </citation>
    <scope>NUCLEOTIDE SEQUENCE [LARGE SCALE GENOMIC DNA]</scope>
    <source>
        <strain evidence="2 3">DSM 23871</strain>
    </source>
</reference>
<dbReference type="InterPro" id="IPR052519">
    <property type="entry name" value="Euk-type_GlcNAc_Kinase"/>
</dbReference>
<dbReference type="Proteomes" id="UP000589620">
    <property type="component" value="Unassembled WGS sequence"/>
</dbReference>
<dbReference type="AlphaFoldDB" id="A0A852T2Q3"/>
<keyword evidence="2" id="KW-0808">Transferase</keyword>
<dbReference type="Pfam" id="PF01869">
    <property type="entry name" value="BcrAD_BadFG"/>
    <property type="match status" value="1"/>
</dbReference>
<sequence length="305" mass="31124">MAQLIGIDIGGTKTHVVVEADGAHLDRPVRTELVVPSADWRAGLGDAAADARGLTRLLVENFGSGVLASALAVGAHGCENTEQCHDLERALGAMIDGPVVVVNDSELIPPAMGAERAIGVVVGTGSIATARDARGALVSAGGWGWFLGDEGSAPGLVREATRAVLDSRDRGEPLDALGRRLFAAFDAGNGDELALAVTETGSAEALGERAPEVFAAADDGSDLAVTVVRDAGAHLAALVDRLLLRGIAADSVVAGGSVIERQPRLQHAFASALADRLPGLALRILDRPPVEGAVALARGLSPAFR</sequence>
<gene>
    <name evidence="2" type="ORF">BJ963_002674</name>
</gene>
<keyword evidence="2" id="KW-0418">Kinase</keyword>
<dbReference type="InterPro" id="IPR043129">
    <property type="entry name" value="ATPase_NBD"/>
</dbReference>
<feature type="domain" description="ATPase BadF/BadG/BcrA/BcrD type" evidence="1">
    <location>
        <begin position="5"/>
        <end position="281"/>
    </location>
</feature>
<dbReference type="PANTHER" id="PTHR43190">
    <property type="entry name" value="N-ACETYL-D-GLUCOSAMINE KINASE"/>
    <property type="match status" value="1"/>
</dbReference>
<dbReference type="RefSeq" id="WP_218857087.1">
    <property type="nucleotide sequence ID" value="NZ_BAAAPX010000001.1"/>
</dbReference>
<protein>
    <submittedName>
        <fullName evidence="2">N-acetylglucosamine kinase-like BadF-type ATPase</fullName>
    </submittedName>
</protein>
<evidence type="ECO:0000259" key="1">
    <source>
        <dbReference type="Pfam" id="PF01869"/>
    </source>
</evidence>
<dbReference type="EMBL" id="JACCBJ010000001">
    <property type="protein sequence ID" value="NYD75155.1"/>
    <property type="molecule type" value="Genomic_DNA"/>
</dbReference>
<dbReference type="Gene3D" id="3.30.420.40">
    <property type="match status" value="2"/>
</dbReference>
<dbReference type="GO" id="GO:0016301">
    <property type="term" value="F:kinase activity"/>
    <property type="evidence" value="ECO:0007669"/>
    <property type="project" value="UniProtKB-KW"/>
</dbReference>
<keyword evidence="3" id="KW-1185">Reference proteome</keyword>
<name>A0A852T2Q3_9MICO</name>
<dbReference type="PANTHER" id="PTHR43190:SF3">
    <property type="entry name" value="N-ACETYL-D-GLUCOSAMINE KINASE"/>
    <property type="match status" value="1"/>
</dbReference>